<dbReference type="InterPro" id="IPR025622">
    <property type="entry name" value="YqzE"/>
</dbReference>
<dbReference type="Proteomes" id="UP001596250">
    <property type="component" value="Unassembled WGS sequence"/>
</dbReference>
<evidence type="ECO:0000313" key="1">
    <source>
        <dbReference type="EMBL" id="MFC5986734.1"/>
    </source>
</evidence>
<accession>A0ABW1INR4</accession>
<keyword evidence="2" id="KW-1185">Reference proteome</keyword>
<gene>
    <name evidence="1" type="ORF">ACFPXP_09925</name>
</gene>
<reference evidence="2" key="1">
    <citation type="journal article" date="2019" name="Int. J. Syst. Evol. Microbiol.">
        <title>The Global Catalogue of Microorganisms (GCM) 10K type strain sequencing project: providing services to taxonomists for standard genome sequencing and annotation.</title>
        <authorList>
            <consortium name="The Broad Institute Genomics Platform"/>
            <consortium name="The Broad Institute Genome Sequencing Center for Infectious Disease"/>
            <person name="Wu L."/>
            <person name="Ma J."/>
        </authorList>
    </citation>
    <scope>NUCLEOTIDE SEQUENCE [LARGE SCALE GENOMIC DNA]</scope>
    <source>
        <strain evidence="2">CCM 8749</strain>
    </source>
</reference>
<name>A0ABW1INR4_9BACL</name>
<dbReference type="Pfam" id="PF14038">
    <property type="entry name" value="YqzE"/>
    <property type="match status" value="1"/>
</dbReference>
<evidence type="ECO:0000313" key="2">
    <source>
        <dbReference type="Proteomes" id="UP001596250"/>
    </source>
</evidence>
<protein>
    <submittedName>
        <fullName evidence="1">YqzE family protein</fullName>
    </submittedName>
</protein>
<sequence length="68" mass="8210">MASGQDLLKYITQQLVRYMETPKEERRSSRKIRKPKEDWGSRWFGMMPLSLKMTVPRKKQENKKPPEE</sequence>
<dbReference type="EMBL" id="JBHSQV010000130">
    <property type="protein sequence ID" value="MFC5986734.1"/>
    <property type="molecule type" value="Genomic_DNA"/>
</dbReference>
<dbReference type="RefSeq" id="WP_379894050.1">
    <property type="nucleotide sequence ID" value="NZ_CBCSCT010000077.1"/>
</dbReference>
<proteinExistence type="predicted"/>
<organism evidence="1 2">
    <name type="scientific">Marinicrinis lubricantis</name>
    <dbReference type="NCBI Taxonomy" id="2086470"/>
    <lineage>
        <taxon>Bacteria</taxon>
        <taxon>Bacillati</taxon>
        <taxon>Bacillota</taxon>
        <taxon>Bacilli</taxon>
        <taxon>Bacillales</taxon>
        <taxon>Paenibacillaceae</taxon>
    </lineage>
</organism>
<comment type="caution">
    <text evidence="1">The sequence shown here is derived from an EMBL/GenBank/DDBJ whole genome shotgun (WGS) entry which is preliminary data.</text>
</comment>